<feature type="region of interest" description="Disordered" evidence="6">
    <location>
        <begin position="658"/>
        <end position="677"/>
    </location>
</feature>
<feature type="compositionally biased region" description="Polar residues" evidence="6">
    <location>
        <begin position="113"/>
        <end position="147"/>
    </location>
</feature>
<feature type="compositionally biased region" description="Basic and acidic residues" evidence="6">
    <location>
        <begin position="832"/>
        <end position="849"/>
    </location>
</feature>
<keyword evidence="3" id="KW-0813">Transport</keyword>
<feature type="domain" description="Sec16 Sec23-binding" evidence="7">
    <location>
        <begin position="1463"/>
        <end position="1699"/>
    </location>
</feature>
<keyword evidence="9" id="KW-1185">Reference proteome</keyword>
<evidence type="ECO:0000313" key="8">
    <source>
        <dbReference type="EMBL" id="KAK9310680.1"/>
    </source>
</evidence>
<sequence>MNNPYRARPARSRVDHSLGYGAHNQNVWNPISKVSSEVSSNDSTQHQSPLLNQPKQPNDPWNNSWNWDFDKQTDNQQQQPPQPEQQQQQHYVPSYTNQGQLISNSIQDHYYQNINGNKNDLLNQNSTSDRNTSGTIPNRPSVPNHTDSFAPYSNYNQYQQYQQYPPRTNSIKSGSMNFDQPQWTGDQQSQNVPYLQKSAIQNQKEQASRPTLVGSNCNWMKSNQTNIITSQNWQNPGAALGHWQDLKLDQEAQNFDDIGNQYTPPIQQTKSDQHLLSSTENKEDFINDTNNANNWSNQINMSSQWNIQNRESEVPNQNQQVTRTYGTNDEFNSWSKTSTEISQPWKKMNDNNAQWLQKQDNNLIEENIKQEAKIGAVTTNDWQQNRTISSHHIPNVHPNVIPAVESNVEQEERKRSIPSSIPNSVSSKDSNIHTKTNIAKSYVSDSRLNMSATPETISTAASSENISMQENNDFNLVNDSIEWSKSNSVEELPTKLEQLNLGTKVSKHIESQNESKEAQSVNPEDGWNQSAISNISVTPNDISGLSLDCTALGAENIHSNDDLISQDRSVLNAYQMTNIKPADNIPQSGYDQWYSQDTLSLTTENTLYSKDNVHPPKEWNIEQNVENYENIQQPSEFVNLEVVAPSLQKRDIYGSRDSINKETLDNDPKPVSISTKEITSTRDFRQEINNIEVPSAQQSTRSHSHLQTEQVPDNYEFASNDRNTFLETGELTDSHQEHEPTPSSQDDENDEVPNDIPFLREIPGQSSSIDPRRNDPTGQEQYVQSGQRLSDPRRNDPSGQEQSLQLRSIPERSERRDVPPGQERNVSLLSRSDSDTIERRNDPSGRERSLPPQQSRNDPSGEERYQLQSQIMLEPNEIREIPGRGNESEDLVQQTDENLRQIPGGSSPNEVTQSSDDRSNGRVVTGSQEVSSISTIQDQTSDSRNKREEAVGASIRETQGISSVSNRRDSYEDEDDEGSGNSRDDSRERRRDSSSERRRYEYERKNAYYDREREYDDDYYYDRRRGGESDRTYNTRDEFDRREIPYREDDRKHHSRDDLDRHAREEIDRRNRTKEDLDDRDIRRRPDDRRKDRVDDGMRRRERDIRDYDLRYSRDRDYLDRDRRRDDRRTRRYDDYDIRDPYRREYYDDPYSRGSRPSSRSSYNDRDREYYMRSRDPYYPYNGYPGYDYNVHYASNYYAYIENLRRTNPAAYSEWYHKYYANQHQQQHISRGVVNYPEDRASVHSGRSSCDERTTGDKRTLADMSMLEDSIATSARMTPTKFSISHVYGCFSIGSLIHVHPAYPSDGERAKVEIFKLDNLLSHDPVARDLRAYPGPLIKQVGVTHKKTIIEYCENKIKKAASNEEMIDRASYILLYELMIMLIQQNGNVVGVDIAALLLRNKDAYPYDKQKSQDSERRESIISQRSGASITDSIQGNQDSIAKTEKVESNPQKSMEQITDEFRKTLLYGLVQEALEYAMNEGLWGHALFLASKLDKRTHASVMTRFANSLPYHDPLQTLYQLHSGRIPAVVTGISDLRWDDWRPHLAMIISNTSANPEINRRSITTLGDTLSARGDVYAAHFCYILAQVDFGIYGASNVKLVLIGANHHKSYNAFFTTEAVMLTEIYEYARNLSEPGFTLVDLQTFKFDLAIKMVDHGLIEKALLYIEQIAVNIFNEPSKYKKSFINAVYNLGDRIRYHDPIYKDSVDEATTLTWFNNLTEIVDKCHEGKIIENEVYTLQAKQESYNNIQNQEVHEIKQQQWSTIQSEYREGPTSMMEVATADTQSDWQPISLPSNIPDTYDQNMQYAGNNEDSCQYQQSQQQDYWNQDSYYQNNYGRNDSTITNWQQQSTYPSEQGDIDDSQQQEKWNYKMEREQKTPTLESSQPTISMTPSTRKQYDPLEELDALETPKPASKPVASTKKVSEKPIEKKSSNSGSWFGGLFSKLAPKPRNQMILPDDSNPTIVWDPVAKKWMNKDEDGDSNSATIAPPPKASDMGFRPPVPEQISQSSQSSQSPLLADESTVNKFKLPRGRSMRANYIDVMNPGGSKNNVTSSNITTSPMVPMASSSPQLFIPAPVNDPSAPVDFLTSTATSTISTNVSENTSQGFSRWSSTSSLSREVQSYTMRDPRFLPQDKGPMMYNPNDMKNRSVKNVQQNRYPPR</sequence>
<feature type="region of interest" description="Disordered" evidence="6">
    <location>
        <begin position="731"/>
        <end position="1033"/>
    </location>
</feature>
<feature type="region of interest" description="Disordered" evidence="6">
    <location>
        <begin position="113"/>
        <end position="152"/>
    </location>
</feature>
<feature type="compositionally biased region" description="Basic and acidic residues" evidence="6">
    <location>
        <begin position="809"/>
        <end position="818"/>
    </location>
</feature>
<feature type="compositionally biased region" description="Polar residues" evidence="6">
    <location>
        <begin position="518"/>
        <end position="531"/>
    </location>
</feature>
<dbReference type="GO" id="GO:0070973">
    <property type="term" value="P:protein localization to endoplasmic reticulum exit site"/>
    <property type="evidence" value="ECO:0007669"/>
    <property type="project" value="TreeGrafter"/>
</dbReference>
<feature type="region of interest" description="Disordered" evidence="6">
    <location>
        <begin position="409"/>
        <end position="432"/>
    </location>
</feature>
<gene>
    <name evidence="8" type="ORF">QLX08_000014</name>
</gene>
<evidence type="ECO:0000256" key="1">
    <source>
        <dbReference type="ARBA" id="ARBA00004240"/>
    </source>
</evidence>
<dbReference type="Proteomes" id="UP001432146">
    <property type="component" value="Unassembled WGS sequence"/>
</dbReference>
<feature type="compositionally biased region" description="Polar residues" evidence="6">
    <location>
        <begin position="2151"/>
        <end position="2162"/>
    </location>
</feature>
<evidence type="ECO:0000256" key="6">
    <source>
        <dbReference type="SAM" id="MobiDB-lite"/>
    </source>
</evidence>
<feature type="compositionally biased region" description="Polar residues" evidence="6">
    <location>
        <begin position="776"/>
        <end position="788"/>
    </location>
</feature>
<dbReference type="EMBL" id="JAWNGG020000001">
    <property type="protein sequence ID" value="KAK9310680.1"/>
    <property type="molecule type" value="Genomic_DNA"/>
</dbReference>
<feature type="compositionally biased region" description="Polar residues" evidence="6">
    <location>
        <begin position="1878"/>
        <end position="1895"/>
    </location>
</feature>
<dbReference type="GO" id="GO:0016192">
    <property type="term" value="P:vesicle-mediated transport"/>
    <property type="evidence" value="ECO:0007669"/>
    <property type="project" value="UniProtKB-KW"/>
</dbReference>
<keyword evidence="5" id="KW-0931">ER-Golgi transport</keyword>
<feature type="compositionally biased region" description="Low complexity" evidence="6">
    <location>
        <begin position="1152"/>
        <end position="1162"/>
    </location>
</feature>
<accession>A0AAW1AKK4</accession>
<evidence type="ECO:0000256" key="3">
    <source>
        <dbReference type="ARBA" id="ARBA00022448"/>
    </source>
</evidence>
<dbReference type="GO" id="GO:0070971">
    <property type="term" value="C:endoplasmic reticulum exit site"/>
    <property type="evidence" value="ECO:0007669"/>
    <property type="project" value="TreeGrafter"/>
</dbReference>
<feature type="compositionally biased region" description="Polar residues" evidence="6">
    <location>
        <begin position="44"/>
        <end position="56"/>
    </location>
</feature>
<feature type="compositionally biased region" description="Low complexity" evidence="6">
    <location>
        <begin position="32"/>
        <end position="43"/>
    </location>
</feature>
<feature type="compositionally biased region" description="Polar residues" evidence="6">
    <location>
        <begin position="904"/>
        <end position="914"/>
    </location>
</feature>
<dbReference type="Gene3D" id="1.25.40.1030">
    <property type="match status" value="1"/>
</dbReference>
<protein>
    <recommendedName>
        <fullName evidence="7">Sec16 Sec23-binding domain-containing protein</fullName>
    </recommendedName>
</protein>
<comment type="similarity">
    <text evidence="2">Belongs to the SEC16 family.</text>
</comment>
<proteinExistence type="inferred from homology"/>
<feature type="region of interest" description="Disordered" evidence="6">
    <location>
        <begin position="2098"/>
        <end position="2162"/>
    </location>
</feature>
<feature type="region of interest" description="Disordered" evidence="6">
    <location>
        <begin position="693"/>
        <end position="715"/>
    </location>
</feature>
<feature type="region of interest" description="Disordered" evidence="6">
    <location>
        <begin position="507"/>
        <end position="531"/>
    </location>
</feature>
<reference evidence="8 9" key="1">
    <citation type="submission" date="2024-05" db="EMBL/GenBank/DDBJ databases">
        <title>The nuclear and mitochondrial genome assemblies of Tetragonisca angustula (Apidae: Meliponini), a tiny yet remarkable pollinator in the Neotropics.</title>
        <authorList>
            <person name="Ferrari R."/>
            <person name="Ricardo P.C."/>
            <person name="Dias F.C."/>
            <person name="Araujo N.S."/>
            <person name="Soares D.O."/>
            <person name="Zhou Q.-S."/>
            <person name="Zhu C.-D."/>
            <person name="Coutinho L."/>
            <person name="Airas M.C."/>
            <person name="Batista T.M."/>
        </authorList>
    </citation>
    <scope>NUCLEOTIDE SEQUENCE [LARGE SCALE GENOMIC DNA]</scope>
    <source>
        <strain evidence="8">ASF017062</strain>
        <tissue evidence="8">Abdomen</tissue>
    </source>
</reference>
<dbReference type="PANTHER" id="PTHR13402:SF6">
    <property type="entry name" value="SECRETORY 16, ISOFORM I"/>
    <property type="match status" value="1"/>
</dbReference>
<keyword evidence="4" id="KW-0256">Endoplasmic reticulum</keyword>
<dbReference type="PANTHER" id="PTHR13402">
    <property type="entry name" value="RGPR-RELATED"/>
    <property type="match status" value="1"/>
</dbReference>
<feature type="compositionally biased region" description="Basic and acidic residues" evidence="6">
    <location>
        <begin position="507"/>
        <end position="517"/>
    </location>
</feature>
<dbReference type="CDD" id="cd09233">
    <property type="entry name" value="ACE1-Sec16-like"/>
    <property type="match status" value="1"/>
</dbReference>
<feature type="compositionally biased region" description="Low complexity" evidence="6">
    <location>
        <begin position="58"/>
        <end position="67"/>
    </location>
</feature>
<feature type="region of interest" description="Disordered" evidence="6">
    <location>
        <begin position="1430"/>
        <end position="1455"/>
    </location>
</feature>
<feature type="compositionally biased region" description="Low complexity" evidence="6">
    <location>
        <begin position="76"/>
        <end position="89"/>
    </location>
</feature>
<feature type="compositionally biased region" description="Polar residues" evidence="6">
    <location>
        <begin position="2098"/>
        <end position="2108"/>
    </location>
</feature>
<feature type="compositionally biased region" description="Basic and acidic residues" evidence="6">
    <location>
        <begin position="1922"/>
        <end position="1932"/>
    </location>
</feature>
<evidence type="ECO:0000313" key="9">
    <source>
        <dbReference type="Proteomes" id="UP001432146"/>
    </source>
</evidence>
<comment type="subcellular location">
    <subcellularLocation>
        <location evidence="1">Endoplasmic reticulum</location>
    </subcellularLocation>
</comment>
<feature type="region of interest" description="Disordered" evidence="6">
    <location>
        <begin position="1144"/>
        <end position="1168"/>
    </location>
</feature>
<feature type="compositionally biased region" description="Polar residues" evidence="6">
    <location>
        <begin position="797"/>
        <end position="806"/>
    </location>
</feature>
<dbReference type="Pfam" id="PF12931">
    <property type="entry name" value="TPR_Sec16"/>
    <property type="match status" value="1"/>
</dbReference>
<feature type="compositionally biased region" description="Basic and acidic residues" evidence="6">
    <location>
        <begin position="982"/>
        <end position="1033"/>
    </location>
</feature>
<evidence type="ECO:0000259" key="7">
    <source>
        <dbReference type="Pfam" id="PF12931"/>
    </source>
</evidence>
<evidence type="ECO:0000256" key="5">
    <source>
        <dbReference type="ARBA" id="ARBA00022892"/>
    </source>
</evidence>
<feature type="compositionally biased region" description="Basic and acidic residues" evidence="6">
    <location>
        <begin position="658"/>
        <end position="668"/>
    </location>
</feature>
<feature type="compositionally biased region" description="Polar residues" evidence="6">
    <location>
        <begin position="925"/>
        <end position="940"/>
    </location>
</feature>
<feature type="compositionally biased region" description="Low complexity" evidence="6">
    <location>
        <begin position="417"/>
        <end position="429"/>
    </location>
</feature>
<feature type="compositionally biased region" description="Basic and acidic residues" evidence="6">
    <location>
        <begin position="941"/>
        <end position="950"/>
    </location>
</feature>
<name>A0AAW1AKK4_9HYME</name>
<comment type="caution">
    <text evidence="8">The sequence shown here is derived from an EMBL/GenBank/DDBJ whole genome shotgun (WGS) entry which is preliminary data.</text>
</comment>
<feature type="compositionally biased region" description="Polar residues" evidence="6">
    <location>
        <begin position="695"/>
        <end position="711"/>
    </location>
</feature>
<evidence type="ECO:0000256" key="4">
    <source>
        <dbReference type="ARBA" id="ARBA00022824"/>
    </source>
</evidence>
<feature type="region of interest" description="Disordered" evidence="6">
    <location>
        <begin position="1971"/>
        <end position="2027"/>
    </location>
</feature>
<feature type="region of interest" description="Disordered" evidence="6">
    <location>
        <begin position="1"/>
        <end position="92"/>
    </location>
</feature>
<feature type="region of interest" description="Disordered" evidence="6">
    <location>
        <begin position="1874"/>
        <end position="1941"/>
    </location>
</feature>
<dbReference type="GO" id="GO:0012507">
    <property type="term" value="C:ER to Golgi transport vesicle membrane"/>
    <property type="evidence" value="ECO:0007669"/>
    <property type="project" value="TreeGrafter"/>
</dbReference>
<organism evidence="8 9">
    <name type="scientific">Tetragonisca angustula</name>
    <dbReference type="NCBI Taxonomy" id="166442"/>
    <lineage>
        <taxon>Eukaryota</taxon>
        <taxon>Metazoa</taxon>
        <taxon>Ecdysozoa</taxon>
        <taxon>Arthropoda</taxon>
        <taxon>Hexapoda</taxon>
        <taxon>Insecta</taxon>
        <taxon>Pterygota</taxon>
        <taxon>Neoptera</taxon>
        <taxon>Endopterygota</taxon>
        <taxon>Hymenoptera</taxon>
        <taxon>Apocrita</taxon>
        <taxon>Aculeata</taxon>
        <taxon>Apoidea</taxon>
        <taxon>Anthophila</taxon>
        <taxon>Apidae</taxon>
        <taxon>Tetragonisca</taxon>
    </lineage>
</organism>
<evidence type="ECO:0000256" key="2">
    <source>
        <dbReference type="ARBA" id="ARBA00005927"/>
    </source>
</evidence>
<dbReference type="GO" id="GO:0007030">
    <property type="term" value="P:Golgi organization"/>
    <property type="evidence" value="ECO:0007669"/>
    <property type="project" value="TreeGrafter"/>
</dbReference>
<feature type="compositionally biased region" description="Low complexity" evidence="6">
    <location>
        <begin position="2109"/>
        <end position="2118"/>
    </location>
</feature>
<feature type="region of interest" description="Disordered" evidence="6">
    <location>
        <begin position="165"/>
        <end position="190"/>
    </location>
</feature>
<dbReference type="InterPro" id="IPR024298">
    <property type="entry name" value="Sec16_Sec23-bd"/>
</dbReference>
<feature type="compositionally biased region" description="Polar residues" evidence="6">
    <location>
        <begin position="1430"/>
        <end position="1441"/>
    </location>
</feature>